<dbReference type="GO" id="GO:0031710">
    <property type="term" value="F:neuromedin B receptor binding"/>
    <property type="evidence" value="ECO:0007669"/>
    <property type="project" value="TreeGrafter"/>
</dbReference>
<dbReference type="PROSITE" id="PS00257">
    <property type="entry name" value="BOMBESIN"/>
    <property type="match status" value="1"/>
</dbReference>
<keyword evidence="4" id="KW-0027">Amidation</keyword>
<keyword evidence="5" id="KW-1133">Transmembrane helix</keyword>
<dbReference type="Pfam" id="PF02044">
    <property type="entry name" value="Bombesin"/>
    <property type="match status" value="1"/>
</dbReference>
<comment type="similarity">
    <text evidence="2">Belongs to the bombesin/neuromedin-B/ranatensin family.</text>
</comment>
<dbReference type="GO" id="GO:0046887">
    <property type="term" value="P:positive regulation of hormone secretion"/>
    <property type="evidence" value="ECO:0007669"/>
    <property type="project" value="TreeGrafter"/>
</dbReference>
<dbReference type="EMBL" id="JAFJMO010000007">
    <property type="protein sequence ID" value="KAJ8272365.1"/>
    <property type="molecule type" value="Genomic_DNA"/>
</dbReference>
<evidence type="ECO:0008006" key="8">
    <source>
        <dbReference type="Google" id="ProtNLM"/>
    </source>
</evidence>
<dbReference type="PANTHER" id="PTHR16866:SF3">
    <property type="entry name" value="NEUROMEDIN-B"/>
    <property type="match status" value="1"/>
</dbReference>
<evidence type="ECO:0000256" key="4">
    <source>
        <dbReference type="ARBA" id="ARBA00022815"/>
    </source>
</evidence>
<keyword evidence="5" id="KW-0472">Membrane</keyword>
<evidence type="ECO:0000256" key="2">
    <source>
        <dbReference type="ARBA" id="ARBA00010012"/>
    </source>
</evidence>
<comment type="caution">
    <text evidence="6">The sequence shown here is derived from an EMBL/GenBank/DDBJ whole genome shotgun (WGS) entry which is preliminary data.</text>
</comment>
<evidence type="ECO:0000313" key="6">
    <source>
        <dbReference type="EMBL" id="KAJ8272365.1"/>
    </source>
</evidence>
<reference evidence="6" key="1">
    <citation type="journal article" date="2023" name="Science">
        <title>Genome structures resolve the early diversification of teleost fishes.</title>
        <authorList>
            <person name="Parey E."/>
            <person name="Louis A."/>
            <person name="Montfort J."/>
            <person name="Bouchez O."/>
            <person name="Roques C."/>
            <person name="Iampietro C."/>
            <person name="Lluch J."/>
            <person name="Castinel A."/>
            <person name="Donnadieu C."/>
            <person name="Desvignes T."/>
            <person name="Floi Bucao C."/>
            <person name="Jouanno E."/>
            <person name="Wen M."/>
            <person name="Mejri S."/>
            <person name="Dirks R."/>
            <person name="Jansen H."/>
            <person name="Henkel C."/>
            <person name="Chen W.J."/>
            <person name="Zahm M."/>
            <person name="Cabau C."/>
            <person name="Klopp C."/>
            <person name="Thompson A.W."/>
            <person name="Robinson-Rechavi M."/>
            <person name="Braasch I."/>
            <person name="Lecointre G."/>
            <person name="Bobe J."/>
            <person name="Postlethwait J.H."/>
            <person name="Berthelot C."/>
            <person name="Roest Crollius H."/>
            <person name="Guiguen Y."/>
        </authorList>
    </citation>
    <scope>NUCLEOTIDE SEQUENCE</scope>
    <source>
        <strain evidence="6">Concon-B</strain>
    </source>
</reference>
<comment type="subcellular location">
    <subcellularLocation>
        <location evidence="1">Secreted</location>
    </subcellularLocation>
</comment>
<keyword evidence="5" id="KW-0812">Transmembrane</keyword>
<dbReference type="OrthoDB" id="9535999at2759"/>
<name>A0A9Q1DJX5_CONCO</name>
<evidence type="ECO:0000256" key="1">
    <source>
        <dbReference type="ARBA" id="ARBA00004613"/>
    </source>
</evidence>
<dbReference type="GO" id="GO:0005576">
    <property type="term" value="C:extracellular region"/>
    <property type="evidence" value="ECO:0007669"/>
    <property type="project" value="UniProtKB-SubCell"/>
</dbReference>
<gene>
    <name evidence="6" type="ORF">COCON_G00112240</name>
</gene>
<evidence type="ECO:0000256" key="3">
    <source>
        <dbReference type="ARBA" id="ARBA00022525"/>
    </source>
</evidence>
<dbReference type="Proteomes" id="UP001152803">
    <property type="component" value="Unassembled WGS sequence"/>
</dbReference>
<dbReference type="GO" id="GO:0043005">
    <property type="term" value="C:neuron projection"/>
    <property type="evidence" value="ECO:0007669"/>
    <property type="project" value="TreeGrafter"/>
</dbReference>
<dbReference type="PANTHER" id="PTHR16866">
    <property type="entry name" value="GASTRIN-RELEASING PEPTIDE"/>
    <property type="match status" value="1"/>
</dbReference>
<feature type="transmembrane region" description="Helical" evidence="5">
    <location>
        <begin position="6"/>
        <end position="24"/>
    </location>
</feature>
<accession>A0A9Q1DJX5</accession>
<protein>
    <recommendedName>
        <fullName evidence="8">Neuromedin B</fullName>
    </recommendedName>
</protein>
<organism evidence="6 7">
    <name type="scientific">Conger conger</name>
    <name type="common">Conger eel</name>
    <name type="synonym">Muraena conger</name>
    <dbReference type="NCBI Taxonomy" id="82655"/>
    <lineage>
        <taxon>Eukaryota</taxon>
        <taxon>Metazoa</taxon>
        <taxon>Chordata</taxon>
        <taxon>Craniata</taxon>
        <taxon>Vertebrata</taxon>
        <taxon>Euteleostomi</taxon>
        <taxon>Actinopterygii</taxon>
        <taxon>Neopterygii</taxon>
        <taxon>Teleostei</taxon>
        <taxon>Anguilliformes</taxon>
        <taxon>Congridae</taxon>
        <taxon>Conger</taxon>
    </lineage>
</organism>
<dbReference type="GO" id="GO:0007218">
    <property type="term" value="P:neuropeptide signaling pathway"/>
    <property type="evidence" value="ECO:0007669"/>
    <property type="project" value="InterPro"/>
</dbReference>
<dbReference type="AlphaFoldDB" id="A0A9Q1DJX5"/>
<dbReference type="GO" id="GO:0005184">
    <property type="term" value="F:neuropeptide hormone activity"/>
    <property type="evidence" value="ECO:0007669"/>
    <property type="project" value="TreeGrafter"/>
</dbReference>
<keyword evidence="7" id="KW-1185">Reference proteome</keyword>
<sequence length="141" mass="16011">MAGVIWSSICKFGLLIHLLLFSYISKTSSVSLDLTELRNKVAKIKVNPRGNLWATGHFMGKKSVVGSSLLESPDEPSLNAIQAALNSDQHDEQEELRELITQEVLKFALQTQLQDTQRRQENHDTELLLKTLENYIGYERK</sequence>
<proteinExistence type="inferred from homology"/>
<evidence type="ECO:0000313" key="7">
    <source>
        <dbReference type="Proteomes" id="UP001152803"/>
    </source>
</evidence>
<dbReference type="InterPro" id="IPR000874">
    <property type="entry name" value="Bombesin"/>
</dbReference>
<evidence type="ECO:0000256" key="5">
    <source>
        <dbReference type="SAM" id="Phobius"/>
    </source>
</evidence>
<keyword evidence="3" id="KW-0964">Secreted</keyword>